<dbReference type="STRING" id="71717.A0A4Y7TFV3"/>
<feature type="compositionally biased region" description="Low complexity" evidence="1">
    <location>
        <begin position="32"/>
        <end position="64"/>
    </location>
</feature>
<feature type="compositionally biased region" description="Polar residues" evidence="1">
    <location>
        <begin position="348"/>
        <end position="369"/>
    </location>
</feature>
<feature type="compositionally biased region" description="Gly residues" evidence="1">
    <location>
        <begin position="607"/>
        <end position="618"/>
    </location>
</feature>
<name>A0A4Y7TFV3_COPMI</name>
<dbReference type="GO" id="GO:0003676">
    <property type="term" value="F:nucleic acid binding"/>
    <property type="evidence" value="ECO:0007669"/>
    <property type="project" value="InterPro"/>
</dbReference>
<dbReference type="PROSITE" id="PS51673">
    <property type="entry name" value="SUZ"/>
    <property type="match status" value="1"/>
</dbReference>
<feature type="region of interest" description="Disordered" evidence="1">
    <location>
        <begin position="433"/>
        <end position="751"/>
    </location>
</feature>
<dbReference type="CDD" id="cd02642">
    <property type="entry name" value="R3H_encore_like"/>
    <property type="match status" value="1"/>
</dbReference>
<feature type="region of interest" description="Disordered" evidence="1">
    <location>
        <begin position="1"/>
        <end position="113"/>
    </location>
</feature>
<dbReference type="Gene3D" id="3.30.1370.50">
    <property type="entry name" value="R3H-like domain"/>
    <property type="match status" value="1"/>
</dbReference>
<feature type="compositionally biased region" description="Acidic residues" evidence="1">
    <location>
        <begin position="237"/>
        <end position="246"/>
    </location>
</feature>
<dbReference type="InterPro" id="IPR024771">
    <property type="entry name" value="SUZ"/>
</dbReference>
<accession>A0A4Y7TFV3</accession>
<evidence type="ECO:0000313" key="3">
    <source>
        <dbReference type="EMBL" id="TEB33065.1"/>
    </source>
</evidence>
<dbReference type="PANTHER" id="PTHR15672:SF8">
    <property type="entry name" value="PROTEIN ENCORE"/>
    <property type="match status" value="1"/>
</dbReference>
<dbReference type="Proteomes" id="UP000298030">
    <property type="component" value="Unassembled WGS sequence"/>
</dbReference>
<protein>
    <recommendedName>
        <fullName evidence="2">SUZ domain-containing protein</fullName>
    </recommendedName>
</protein>
<feature type="compositionally biased region" description="Basic and acidic residues" evidence="1">
    <location>
        <begin position="334"/>
        <end position="347"/>
    </location>
</feature>
<evidence type="ECO:0000259" key="2">
    <source>
        <dbReference type="PROSITE" id="PS51673"/>
    </source>
</evidence>
<feature type="compositionally biased region" description="Basic and acidic residues" evidence="1">
    <location>
        <begin position="800"/>
        <end position="812"/>
    </location>
</feature>
<dbReference type="Pfam" id="PF12752">
    <property type="entry name" value="SUZ"/>
    <property type="match status" value="1"/>
</dbReference>
<reference evidence="3 4" key="1">
    <citation type="journal article" date="2019" name="Nat. Ecol. Evol.">
        <title>Megaphylogeny resolves global patterns of mushroom evolution.</title>
        <authorList>
            <person name="Varga T."/>
            <person name="Krizsan K."/>
            <person name="Foldi C."/>
            <person name="Dima B."/>
            <person name="Sanchez-Garcia M."/>
            <person name="Sanchez-Ramirez S."/>
            <person name="Szollosi G.J."/>
            <person name="Szarkandi J.G."/>
            <person name="Papp V."/>
            <person name="Albert L."/>
            <person name="Andreopoulos W."/>
            <person name="Angelini C."/>
            <person name="Antonin V."/>
            <person name="Barry K.W."/>
            <person name="Bougher N.L."/>
            <person name="Buchanan P."/>
            <person name="Buyck B."/>
            <person name="Bense V."/>
            <person name="Catcheside P."/>
            <person name="Chovatia M."/>
            <person name="Cooper J."/>
            <person name="Damon W."/>
            <person name="Desjardin D."/>
            <person name="Finy P."/>
            <person name="Geml J."/>
            <person name="Haridas S."/>
            <person name="Hughes K."/>
            <person name="Justo A."/>
            <person name="Karasinski D."/>
            <person name="Kautmanova I."/>
            <person name="Kiss B."/>
            <person name="Kocsube S."/>
            <person name="Kotiranta H."/>
            <person name="LaButti K.M."/>
            <person name="Lechner B.E."/>
            <person name="Liimatainen K."/>
            <person name="Lipzen A."/>
            <person name="Lukacs Z."/>
            <person name="Mihaltcheva S."/>
            <person name="Morgado L.N."/>
            <person name="Niskanen T."/>
            <person name="Noordeloos M.E."/>
            <person name="Ohm R.A."/>
            <person name="Ortiz-Santana B."/>
            <person name="Ovrebo C."/>
            <person name="Racz N."/>
            <person name="Riley R."/>
            <person name="Savchenko A."/>
            <person name="Shiryaev A."/>
            <person name="Soop K."/>
            <person name="Spirin V."/>
            <person name="Szebenyi C."/>
            <person name="Tomsovsky M."/>
            <person name="Tulloss R.E."/>
            <person name="Uehling J."/>
            <person name="Grigoriev I.V."/>
            <person name="Vagvolgyi C."/>
            <person name="Papp T."/>
            <person name="Martin F.M."/>
            <person name="Miettinen O."/>
            <person name="Hibbett D.S."/>
            <person name="Nagy L.G."/>
        </authorList>
    </citation>
    <scope>NUCLEOTIDE SEQUENCE [LARGE SCALE GENOMIC DNA]</scope>
    <source>
        <strain evidence="3 4">FP101781</strain>
    </source>
</reference>
<feature type="compositionally biased region" description="Pro residues" evidence="1">
    <location>
        <begin position="513"/>
        <end position="541"/>
    </location>
</feature>
<gene>
    <name evidence="3" type="ORF">FA13DRAFT_1730804</name>
</gene>
<feature type="domain" description="SUZ" evidence="2">
    <location>
        <begin position="191"/>
        <end position="287"/>
    </location>
</feature>
<dbReference type="InterPro" id="IPR051937">
    <property type="entry name" value="R3H_domain_containing"/>
</dbReference>
<feature type="compositionally biased region" description="Low complexity" evidence="1">
    <location>
        <begin position="655"/>
        <end position="701"/>
    </location>
</feature>
<feature type="region of interest" description="Disordered" evidence="1">
    <location>
        <begin position="205"/>
        <end position="266"/>
    </location>
</feature>
<dbReference type="EMBL" id="QPFP01000013">
    <property type="protein sequence ID" value="TEB33065.1"/>
    <property type="molecule type" value="Genomic_DNA"/>
</dbReference>
<dbReference type="SUPFAM" id="SSF82708">
    <property type="entry name" value="R3H domain"/>
    <property type="match status" value="1"/>
</dbReference>
<feature type="compositionally biased region" description="Polar residues" evidence="1">
    <location>
        <begin position="440"/>
        <end position="450"/>
    </location>
</feature>
<evidence type="ECO:0000313" key="4">
    <source>
        <dbReference type="Proteomes" id="UP000298030"/>
    </source>
</evidence>
<feature type="compositionally biased region" description="Polar residues" evidence="1">
    <location>
        <begin position="736"/>
        <end position="750"/>
    </location>
</feature>
<feature type="region of interest" description="Disordered" evidence="1">
    <location>
        <begin position="787"/>
        <end position="823"/>
    </location>
</feature>
<feature type="region of interest" description="Disordered" evidence="1">
    <location>
        <begin position="314"/>
        <end position="413"/>
    </location>
</feature>
<keyword evidence="4" id="KW-1185">Reference proteome</keyword>
<feature type="compositionally biased region" description="Low complexity" evidence="1">
    <location>
        <begin position="91"/>
        <end position="112"/>
    </location>
</feature>
<dbReference type="PANTHER" id="PTHR15672">
    <property type="entry name" value="CAMP-REGULATED PHOSPHOPROTEIN 21 RELATED R3H DOMAIN CONTAINING PROTEIN"/>
    <property type="match status" value="1"/>
</dbReference>
<dbReference type="OrthoDB" id="278430at2759"/>
<evidence type="ECO:0000256" key="1">
    <source>
        <dbReference type="SAM" id="MobiDB-lite"/>
    </source>
</evidence>
<comment type="caution">
    <text evidence="3">The sequence shown here is derived from an EMBL/GenBank/DDBJ whole genome shotgun (WGS) entry which is preliminary data.</text>
</comment>
<dbReference type="InterPro" id="IPR036867">
    <property type="entry name" value="R3H_dom_sf"/>
</dbReference>
<dbReference type="AlphaFoldDB" id="A0A4Y7TFV3"/>
<proteinExistence type="predicted"/>
<feature type="compositionally biased region" description="Low complexity" evidence="1">
    <location>
        <begin position="585"/>
        <end position="603"/>
    </location>
</feature>
<sequence>MAPVHPIILAKPQNPTSSSPQFPPNGAGDMNAALSSMSAPASTTPSVAHSPAPSPPHSASQGSSVDGSNPHTPPPTNNGTSAEAANGETLANAPFSSSSNSASGSTSPASQAEQDRQIIIEALKGKDRIYVLKLGEQMESLIKERRQRIDLQPATSYQRLLVHRCSAYYKLSPEGDPVTKGISVHPTPETRIPDIRICELVPPESSSHPAFKIMRRSPTERHQRLKPHSSAGSVAGEDADLSDVEPSEAGSLGGRSNATGGSKKHMTIAEREAAYNEARSRIFHDFEEKEKAKENQMSASSSSLSLNSASATSAYGDASSLGEVDGSVSSPTTESERSGPARRDTRRGNSSSKGSIRGASRNSRASSPSFAYPSLYEPAPTGQLYDPNAPPTPSKNAPPYQGTQYYHPFVPPSQPAGGVYMSPYSYYAPYPYQVPPPEPHQTSADPSRSMEQYPPPHSMGYAGYMWPSHVQPPPSQTSPMSQPIAPSPHHAHPSTGTPMSPPPIPAQQYYTQPPYPYPPHPGYYQPPPGPAGQVMAPPPPSGMQNPMYESPRTMTGPGAPIHHSPTAPLQPYPNFSQNGRGNLGNRPIQQQQQQHPRNPPRNNSGLSGDGSGKRGAPGGRASAWSYGPGVGQGGYVASPGGVITGDTVGPRLNNRRQSSNTSASSTYSRASSINDDVSSIASSSTTSSSASRRTYTSTASSQHPLPPRPDWAVGLKAQPNLAGRETPGSRHASLPISPSRSANGSSQSLSGKLPALNLQANDFPPLTPQAAAQEKRPSIGAWGNAAHHRSILSPPGGVPRSDDADGYERASPRGDGSLHGSNTNLTEQLVNQIQSISIEEKIAAVELAANTASEPQRTGAPVTASALM</sequence>
<organism evidence="3 4">
    <name type="scientific">Coprinellus micaceus</name>
    <name type="common">Glistening ink-cap mushroom</name>
    <name type="synonym">Coprinus micaceus</name>
    <dbReference type="NCBI Taxonomy" id="71717"/>
    <lineage>
        <taxon>Eukaryota</taxon>
        <taxon>Fungi</taxon>
        <taxon>Dikarya</taxon>
        <taxon>Basidiomycota</taxon>
        <taxon>Agaricomycotina</taxon>
        <taxon>Agaricomycetes</taxon>
        <taxon>Agaricomycetidae</taxon>
        <taxon>Agaricales</taxon>
        <taxon>Agaricineae</taxon>
        <taxon>Psathyrellaceae</taxon>
        <taxon>Coprinellus</taxon>
    </lineage>
</organism>